<protein>
    <recommendedName>
        <fullName evidence="4">Histidine kinase</fullName>
    </recommendedName>
</protein>
<gene>
    <name evidence="2" type="ORF">ACFSQW_16630</name>
</gene>
<dbReference type="RefSeq" id="WP_210352900.1">
    <property type="nucleotide sequence ID" value="NZ_JAEQMU010000001.1"/>
</dbReference>
<comment type="caution">
    <text evidence="2">The sequence shown here is derived from an EMBL/GenBank/DDBJ whole genome shotgun (WGS) entry which is preliminary data.</text>
</comment>
<sequence length="338" mass="38929">MMDALVFALKYVVRIFIIAYLLTTNWRFLHIKDYLNAPKFWPLYWATCVAVLIYMGIIEMLYCVLVLNHSRRTGGTPRLKRKIVFFVMGITIVTAINLTFLHFIFSTARHSFISAGYWESGFVFFLLLFIAYEVWIWYRPRTTLGFWVMERWVAKVVQGIEQKASPSSVICTEEVALVDTDIALSDEIQTEIFTKKGFAQIFIGEVSILLMDILLIISQRDGVSIYVRSGRCFFIEAKLAQLFNEGQLAWFTEYRKGARVGLAHLVSAVDEDGLLGLDKHSLKVFREVWEKSALELDSLLTVSPVYIDRIEQQIENKEQLGKAVLSQSIQLKSVIENY</sequence>
<evidence type="ECO:0000313" key="2">
    <source>
        <dbReference type="EMBL" id="MFD2556020.1"/>
    </source>
</evidence>
<accession>A0ABW5L6A1</accession>
<feature type="transmembrane region" description="Helical" evidence="1">
    <location>
        <begin position="12"/>
        <end position="29"/>
    </location>
</feature>
<organism evidence="2 3">
    <name type="scientific">Sphingobacterium tabacisoli</name>
    <dbReference type="NCBI Taxonomy" id="2044855"/>
    <lineage>
        <taxon>Bacteria</taxon>
        <taxon>Pseudomonadati</taxon>
        <taxon>Bacteroidota</taxon>
        <taxon>Sphingobacteriia</taxon>
        <taxon>Sphingobacteriales</taxon>
        <taxon>Sphingobacteriaceae</taxon>
        <taxon>Sphingobacterium</taxon>
    </lineage>
</organism>
<feature type="transmembrane region" description="Helical" evidence="1">
    <location>
        <begin position="117"/>
        <end position="138"/>
    </location>
</feature>
<evidence type="ECO:0000313" key="3">
    <source>
        <dbReference type="Proteomes" id="UP001597440"/>
    </source>
</evidence>
<keyword evidence="3" id="KW-1185">Reference proteome</keyword>
<evidence type="ECO:0008006" key="4">
    <source>
        <dbReference type="Google" id="ProtNLM"/>
    </source>
</evidence>
<name>A0ABW5L6A1_9SPHI</name>
<evidence type="ECO:0000256" key="1">
    <source>
        <dbReference type="SAM" id="Phobius"/>
    </source>
</evidence>
<keyword evidence="1" id="KW-1133">Transmembrane helix</keyword>
<keyword evidence="1" id="KW-0472">Membrane</keyword>
<dbReference type="EMBL" id="JBHULD010000018">
    <property type="protein sequence ID" value="MFD2556020.1"/>
    <property type="molecule type" value="Genomic_DNA"/>
</dbReference>
<keyword evidence="1" id="KW-0812">Transmembrane</keyword>
<reference evidence="3" key="1">
    <citation type="journal article" date="2019" name="Int. J. Syst. Evol. Microbiol.">
        <title>The Global Catalogue of Microorganisms (GCM) 10K type strain sequencing project: providing services to taxonomists for standard genome sequencing and annotation.</title>
        <authorList>
            <consortium name="The Broad Institute Genomics Platform"/>
            <consortium name="The Broad Institute Genome Sequencing Center for Infectious Disease"/>
            <person name="Wu L."/>
            <person name="Ma J."/>
        </authorList>
    </citation>
    <scope>NUCLEOTIDE SEQUENCE [LARGE SCALE GENOMIC DNA]</scope>
    <source>
        <strain evidence="3">KCTC 52298</strain>
    </source>
</reference>
<dbReference type="Proteomes" id="UP001597440">
    <property type="component" value="Unassembled WGS sequence"/>
</dbReference>
<feature type="transmembrane region" description="Helical" evidence="1">
    <location>
        <begin position="41"/>
        <end position="62"/>
    </location>
</feature>
<proteinExistence type="predicted"/>
<feature type="transmembrane region" description="Helical" evidence="1">
    <location>
        <begin position="83"/>
        <end position="105"/>
    </location>
</feature>